<dbReference type="EMBL" id="KE721288">
    <property type="protein sequence ID" value="ERF70786.1"/>
    <property type="molecule type" value="Genomic_DNA"/>
</dbReference>
<dbReference type="AlphaFoldDB" id="U1GG88"/>
<evidence type="ECO:0000313" key="3">
    <source>
        <dbReference type="EMBL" id="ERF70786.1"/>
    </source>
</evidence>
<protein>
    <recommendedName>
        <fullName evidence="2">Heterokaryon incompatibility domain-containing protein</fullName>
    </recommendedName>
</protein>
<evidence type="ECO:0000259" key="2">
    <source>
        <dbReference type="Pfam" id="PF06985"/>
    </source>
</evidence>
<reference evidence="4" key="1">
    <citation type="journal article" date="2014" name="BMC Genomics">
        <title>Genome characteristics reveal the impact of lichenization on lichen-forming fungus Endocarpon pusillum Hedwig (Verrucariales, Ascomycota).</title>
        <authorList>
            <person name="Wang Y.-Y."/>
            <person name="Liu B."/>
            <person name="Zhang X.-Y."/>
            <person name="Zhou Q.-M."/>
            <person name="Zhang T."/>
            <person name="Li H."/>
            <person name="Yu Y.-F."/>
            <person name="Zhang X.-L."/>
            <person name="Hao X.-Y."/>
            <person name="Wang M."/>
            <person name="Wang L."/>
            <person name="Wei J.-C."/>
        </authorList>
    </citation>
    <scope>NUCLEOTIDE SEQUENCE [LARGE SCALE GENOMIC DNA]</scope>
    <source>
        <strain evidence="4">Z07020 / HMAS-L-300199</strain>
    </source>
</reference>
<dbReference type="PANTHER" id="PTHR24148">
    <property type="entry name" value="ANKYRIN REPEAT DOMAIN-CONTAINING PROTEIN 39 HOMOLOG-RELATED"/>
    <property type="match status" value="1"/>
</dbReference>
<gene>
    <name evidence="3" type="ORF">EPUS_08344</name>
</gene>
<keyword evidence="4" id="KW-1185">Reference proteome</keyword>
<dbReference type="Pfam" id="PF06985">
    <property type="entry name" value="HET"/>
    <property type="match status" value="1"/>
</dbReference>
<accession>U1GG88</accession>
<evidence type="ECO:0000256" key="1">
    <source>
        <dbReference type="SAM" id="MobiDB-lite"/>
    </source>
</evidence>
<dbReference type="eggNOG" id="ENOG502T3C9">
    <property type="taxonomic scope" value="Eukaryota"/>
</dbReference>
<dbReference type="InterPro" id="IPR010730">
    <property type="entry name" value="HET"/>
</dbReference>
<sequence>MELTRKPSELGLSLSNAKATSSANHPLSAPVPKAAKPFKDNKKQSSRRHPRRTVSNKKTNCIQTISFFDLAREVRDIIYFNVLRPDCAMSYGISEANIYRYKSCYKLHPLHFEAIGLLNAFENIIRISSKGARLFRNAYEHGMPGFFACDKKTSHCRLGPSLSELQVLRLRHLAVEVRYPVFTVNDSYTYREDVVKLGTEIKQIAAVLRRCRSMQTFRLILQTKVVDDDWSDGAETWSPLAPKDHPDVQTLLPLFLDAAQAKCIKTAAEEQKHFSVGQYDKSAHKTDDYTDPLVACYNQQAFDRSIYAAFEQSYDDQIVSRGFEQEGRVRQRATVGNRCLTSESMEDTEWGFLKIARSNVKQYIHKDPDEEWELLQECRKCYQIFDSREDLDAHLELRPKHRMPFVLSGTHDGDLRFRFTHVVPNQVQEYTAVSYTWGNDARSEIIYVDNQPLTISPTLWACLHCLREKWQYIWADAVCINQDNVTERNEQVRIMDQIYSNAAIVSVWLGNIPLPPQVNFEGRIANLEVDYLDWEESMYDIASRPYWSRTWVIQEFLLARVVHIYCSNTRIDGDLFQDMLSNAAGIDLFSVEVADTVTQPDLIQKWPALPFVIGRHADRYPQLRQPLYDLLAGHVNSQSKDPRDKVFALLGLLPTEERSSLERSFPDYALSKEQVYIVTLAHVQHFSGDQPIEPIFRALHINQATEITRLMKIVEIFDYIDADNPAAEAEFMATDWSGSIEEDSRSPIIY</sequence>
<dbReference type="RefSeq" id="XP_007803567.1">
    <property type="nucleotide sequence ID" value="XM_007805376.1"/>
</dbReference>
<feature type="domain" description="Heterokaryon incompatibility" evidence="2">
    <location>
        <begin position="430"/>
        <end position="555"/>
    </location>
</feature>
<dbReference type="Proteomes" id="UP000019373">
    <property type="component" value="Unassembled WGS sequence"/>
</dbReference>
<feature type="region of interest" description="Disordered" evidence="1">
    <location>
        <begin position="1"/>
        <end position="55"/>
    </location>
</feature>
<proteinExistence type="predicted"/>
<dbReference type="PANTHER" id="PTHR24148:SF73">
    <property type="entry name" value="HET DOMAIN PROTEIN (AFU_ORTHOLOGUE AFUA_8G01020)"/>
    <property type="match status" value="1"/>
</dbReference>
<feature type="compositionally biased region" description="Polar residues" evidence="1">
    <location>
        <begin position="13"/>
        <end position="25"/>
    </location>
</feature>
<dbReference type="InterPro" id="IPR052895">
    <property type="entry name" value="HetReg/Transcr_Mod"/>
</dbReference>
<organism evidence="3 4">
    <name type="scientific">Endocarpon pusillum (strain Z07020 / HMAS-L-300199)</name>
    <name type="common">Lichen-forming fungus</name>
    <dbReference type="NCBI Taxonomy" id="1263415"/>
    <lineage>
        <taxon>Eukaryota</taxon>
        <taxon>Fungi</taxon>
        <taxon>Dikarya</taxon>
        <taxon>Ascomycota</taxon>
        <taxon>Pezizomycotina</taxon>
        <taxon>Eurotiomycetes</taxon>
        <taxon>Chaetothyriomycetidae</taxon>
        <taxon>Verrucariales</taxon>
        <taxon>Verrucariaceae</taxon>
        <taxon>Endocarpon</taxon>
    </lineage>
</organism>
<dbReference type="OrthoDB" id="194358at2759"/>
<dbReference type="HOGENOM" id="CLU_370892_0_0_1"/>
<evidence type="ECO:0000313" key="4">
    <source>
        <dbReference type="Proteomes" id="UP000019373"/>
    </source>
</evidence>
<name>U1GG88_ENDPU</name>
<feature type="compositionally biased region" description="Basic residues" evidence="1">
    <location>
        <begin position="44"/>
        <end position="55"/>
    </location>
</feature>
<dbReference type="GeneID" id="19243194"/>